<dbReference type="Gene3D" id="1.10.1040.10">
    <property type="entry name" value="N-(1-d-carboxylethyl)-l-norvaline Dehydrogenase, domain 2"/>
    <property type="match status" value="1"/>
</dbReference>
<evidence type="ECO:0000256" key="4">
    <source>
        <dbReference type="SAM" id="MobiDB-lite"/>
    </source>
</evidence>
<dbReference type="Pfam" id="PF00725">
    <property type="entry name" value="3HCDH"/>
    <property type="match status" value="1"/>
</dbReference>
<evidence type="ECO:0000259" key="6">
    <source>
        <dbReference type="Pfam" id="PF02737"/>
    </source>
</evidence>
<dbReference type="InterPro" id="IPR006108">
    <property type="entry name" value="3HC_DH_C"/>
</dbReference>
<protein>
    <recommendedName>
        <fullName evidence="9">3-hydroxyacyl-CoA dehydrogenase</fullName>
    </recommendedName>
</protein>
<dbReference type="InterPro" id="IPR008927">
    <property type="entry name" value="6-PGluconate_DH-like_C_sf"/>
</dbReference>
<dbReference type="EMBL" id="BSUZ01000001">
    <property type="protein sequence ID" value="GMA88647.1"/>
    <property type="molecule type" value="Genomic_DNA"/>
</dbReference>
<gene>
    <name evidence="7" type="ORF">GCM10025868_38970</name>
</gene>
<dbReference type="PANTHER" id="PTHR48075">
    <property type="entry name" value="3-HYDROXYACYL-COA DEHYDROGENASE FAMILY PROTEIN"/>
    <property type="match status" value="1"/>
</dbReference>
<evidence type="ECO:0008006" key="9">
    <source>
        <dbReference type="Google" id="ProtNLM"/>
    </source>
</evidence>
<dbReference type="SUPFAM" id="SSF48179">
    <property type="entry name" value="6-phosphogluconate dehydrogenase C-terminal domain-like"/>
    <property type="match status" value="1"/>
</dbReference>
<keyword evidence="3" id="KW-0560">Oxidoreductase</keyword>
<comment type="similarity">
    <text evidence="2">Belongs to the 3-hydroxyacyl-CoA dehydrogenase family.</text>
</comment>
<sequence length="254" mass="25989">MPDALTPAAPQQVGADVRTVGVVGDGPAADAVAQALQGADVDVVRPAGDDLAALAEVDLVLEAGADDVETARAVFARLDAVCRPGAVLATTARTVPVIECAAATERPSDVVGARFVAPTPAGRVVEVVSTVTSSAGAADAVAGLVQRVGAYPVRCPDRAGGVVDALLFPYLNDAVRTVDTGYASADDVDTAMTAGCGYPAGPFAVLDDVGLDVALDVQRRLLAEQREPGLAPSPLLEQARHRRPARTRHRPGFR</sequence>
<comment type="pathway">
    <text evidence="1">Lipid metabolism; butanoate metabolism.</text>
</comment>
<feature type="domain" description="3-hydroxyacyl-CoA dehydrogenase NAD binding" evidence="6">
    <location>
        <begin position="49"/>
        <end position="157"/>
    </location>
</feature>
<dbReference type="InterPro" id="IPR013328">
    <property type="entry name" value="6PGD_dom2"/>
</dbReference>
<dbReference type="Proteomes" id="UP001157017">
    <property type="component" value="Unassembled WGS sequence"/>
</dbReference>
<dbReference type="InterPro" id="IPR006176">
    <property type="entry name" value="3-OHacyl-CoA_DH_NAD-bd"/>
</dbReference>
<feature type="domain" description="3-hydroxyacyl-CoA dehydrogenase C-terminal" evidence="5">
    <location>
        <begin position="162"/>
        <end position="239"/>
    </location>
</feature>
<dbReference type="SUPFAM" id="SSF51735">
    <property type="entry name" value="NAD(P)-binding Rossmann-fold domains"/>
    <property type="match status" value="1"/>
</dbReference>
<feature type="compositionally biased region" description="Basic residues" evidence="4">
    <location>
        <begin position="240"/>
        <end position="254"/>
    </location>
</feature>
<evidence type="ECO:0000256" key="2">
    <source>
        <dbReference type="ARBA" id="ARBA00009463"/>
    </source>
</evidence>
<evidence type="ECO:0000256" key="1">
    <source>
        <dbReference type="ARBA" id="ARBA00005086"/>
    </source>
</evidence>
<feature type="region of interest" description="Disordered" evidence="4">
    <location>
        <begin position="226"/>
        <end position="254"/>
    </location>
</feature>
<accession>A0ABQ6JK76</accession>
<dbReference type="Pfam" id="PF02737">
    <property type="entry name" value="3HCDH_N"/>
    <property type="match status" value="1"/>
</dbReference>
<dbReference type="Gene3D" id="3.40.50.720">
    <property type="entry name" value="NAD(P)-binding Rossmann-like Domain"/>
    <property type="match status" value="1"/>
</dbReference>
<organism evidence="7 8">
    <name type="scientific">Angustibacter aerolatus</name>
    <dbReference type="NCBI Taxonomy" id="1162965"/>
    <lineage>
        <taxon>Bacteria</taxon>
        <taxon>Bacillati</taxon>
        <taxon>Actinomycetota</taxon>
        <taxon>Actinomycetes</taxon>
        <taxon>Kineosporiales</taxon>
        <taxon>Kineosporiaceae</taxon>
    </lineage>
</organism>
<evidence type="ECO:0000259" key="5">
    <source>
        <dbReference type="Pfam" id="PF00725"/>
    </source>
</evidence>
<reference evidence="8" key="1">
    <citation type="journal article" date="2019" name="Int. J. Syst. Evol. Microbiol.">
        <title>The Global Catalogue of Microorganisms (GCM) 10K type strain sequencing project: providing services to taxonomists for standard genome sequencing and annotation.</title>
        <authorList>
            <consortium name="The Broad Institute Genomics Platform"/>
            <consortium name="The Broad Institute Genome Sequencing Center for Infectious Disease"/>
            <person name="Wu L."/>
            <person name="Ma J."/>
        </authorList>
    </citation>
    <scope>NUCLEOTIDE SEQUENCE [LARGE SCALE GENOMIC DNA]</scope>
    <source>
        <strain evidence="8">NBRC 108730</strain>
    </source>
</reference>
<keyword evidence="8" id="KW-1185">Reference proteome</keyword>
<evidence type="ECO:0000313" key="8">
    <source>
        <dbReference type="Proteomes" id="UP001157017"/>
    </source>
</evidence>
<dbReference type="PANTHER" id="PTHR48075:SF9">
    <property type="entry name" value="3-HYDROXYBUTYRYL-COA DEHYDROGENASE"/>
    <property type="match status" value="1"/>
</dbReference>
<proteinExistence type="inferred from homology"/>
<evidence type="ECO:0000313" key="7">
    <source>
        <dbReference type="EMBL" id="GMA88647.1"/>
    </source>
</evidence>
<comment type="caution">
    <text evidence="7">The sequence shown here is derived from an EMBL/GenBank/DDBJ whole genome shotgun (WGS) entry which is preliminary data.</text>
</comment>
<name>A0ABQ6JK76_9ACTN</name>
<dbReference type="InterPro" id="IPR036291">
    <property type="entry name" value="NAD(P)-bd_dom_sf"/>
</dbReference>
<evidence type="ECO:0000256" key="3">
    <source>
        <dbReference type="ARBA" id="ARBA00023002"/>
    </source>
</evidence>